<protein>
    <submittedName>
        <fullName evidence="2">Uncharacterized protein</fullName>
    </submittedName>
</protein>
<dbReference type="AlphaFoldDB" id="Q13XI2"/>
<evidence type="ECO:0000313" key="2">
    <source>
        <dbReference type="EMBL" id="ABE31207.1"/>
    </source>
</evidence>
<dbReference type="Proteomes" id="UP000001817">
    <property type="component" value="Chromosome 1"/>
</dbReference>
<accession>Q13XI2</accession>
<reference evidence="2 3" key="1">
    <citation type="journal article" date="2006" name="Proc. Natl. Acad. Sci. U.S.A.">
        <title>Burkholderia xenovorans LB400 harbors a multi-replicon, 9.73-Mbp genome shaped for versatility.</title>
        <authorList>
            <person name="Chain P.S."/>
            <person name="Denef V.J."/>
            <person name="Konstantinidis K.T."/>
            <person name="Vergez L.M."/>
            <person name="Agullo L."/>
            <person name="Reyes V.L."/>
            <person name="Hauser L."/>
            <person name="Cordova M."/>
            <person name="Gomez L."/>
            <person name="Gonzalez M."/>
            <person name="Land M."/>
            <person name="Lao V."/>
            <person name="Larimer F."/>
            <person name="LiPuma J.J."/>
            <person name="Mahenthiralingam E."/>
            <person name="Malfatti S.A."/>
            <person name="Marx C.J."/>
            <person name="Parnell J.J."/>
            <person name="Ramette A."/>
            <person name="Richardson P."/>
            <person name="Seeger M."/>
            <person name="Smith D."/>
            <person name="Spilker T."/>
            <person name="Sul W.J."/>
            <person name="Tsoi T.V."/>
            <person name="Ulrich L.E."/>
            <person name="Zhulin I.B."/>
            <person name="Tiedje J.M."/>
        </authorList>
    </citation>
    <scope>NUCLEOTIDE SEQUENCE [LARGE SCALE GENOMIC DNA]</scope>
    <source>
        <strain evidence="2 3">LB400</strain>
    </source>
</reference>
<dbReference type="STRING" id="266265.Bxe_A1750"/>
<gene>
    <name evidence="2" type="ORF">Bxe_A1750</name>
</gene>
<dbReference type="PATRIC" id="fig|266265.5.peg.2798"/>
<dbReference type="KEGG" id="bxe:Bxe_A1750"/>
<name>Q13XI2_PARXL</name>
<organism evidence="2 3">
    <name type="scientific">Paraburkholderia xenovorans (strain LB400)</name>
    <dbReference type="NCBI Taxonomy" id="266265"/>
    <lineage>
        <taxon>Bacteria</taxon>
        <taxon>Pseudomonadati</taxon>
        <taxon>Pseudomonadota</taxon>
        <taxon>Betaproteobacteria</taxon>
        <taxon>Burkholderiales</taxon>
        <taxon>Burkholderiaceae</taxon>
        <taxon>Paraburkholderia</taxon>
    </lineage>
</organism>
<sequence>MNRGFVTVLLIMHGGEGGQMCHSRSGDLHTADSEVLTESVEYWRTRFEDAEAHASRLACRLRGRDQRILQLERAFARTAALHHALEDSLEQRLEQYSGLLEYTTERDRSLQVPSDHAGSSVIVRLPHLTRTLSLLFEVMWEHWAQWDPERPPKSSTVARAIDAKLGLKGQADGEASRNAQSFAAALRPDSLGDADGRHR</sequence>
<dbReference type="EMBL" id="CP000270">
    <property type="protein sequence ID" value="ABE31207.1"/>
    <property type="molecule type" value="Genomic_DNA"/>
</dbReference>
<keyword evidence="3" id="KW-1185">Reference proteome</keyword>
<evidence type="ECO:0000256" key="1">
    <source>
        <dbReference type="SAM" id="MobiDB-lite"/>
    </source>
</evidence>
<proteinExistence type="predicted"/>
<evidence type="ECO:0000313" key="3">
    <source>
        <dbReference type="Proteomes" id="UP000001817"/>
    </source>
</evidence>
<feature type="region of interest" description="Disordered" evidence="1">
    <location>
        <begin position="168"/>
        <end position="199"/>
    </location>
</feature>
<dbReference type="eggNOG" id="ENOG5033MRX">
    <property type="taxonomic scope" value="Bacteria"/>
</dbReference>